<accession>A0AAN8K088</accession>
<evidence type="ECO:0000313" key="1">
    <source>
        <dbReference type="EMBL" id="KAK6186490.1"/>
    </source>
</evidence>
<organism evidence="1 2">
    <name type="scientific">Patella caerulea</name>
    <name type="common">Rayed Mediterranean limpet</name>
    <dbReference type="NCBI Taxonomy" id="87958"/>
    <lineage>
        <taxon>Eukaryota</taxon>
        <taxon>Metazoa</taxon>
        <taxon>Spiralia</taxon>
        <taxon>Lophotrochozoa</taxon>
        <taxon>Mollusca</taxon>
        <taxon>Gastropoda</taxon>
        <taxon>Patellogastropoda</taxon>
        <taxon>Patelloidea</taxon>
        <taxon>Patellidae</taxon>
        <taxon>Patella</taxon>
    </lineage>
</organism>
<proteinExistence type="predicted"/>
<reference evidence="1 2" key="1">
    <citation type="submission" date="2024-01" db="EMBL/GenBank/DDBJ databases">
        <title>The genome of the rayed Mediterranean limpet Patella caerulea (Linnaeus, 1758).</title>
        <authorList>
            <person name="Anh-Thu Weber A."/>
            <person name="Halstead-Nussloch G."/>
        </authorList>
    </citation>
    <scope>NUCLEOTIDE SEQUENCE [LARGE SCALE GENOMIC DNA]</scope>
    <source>
        <strain evidence="1">AATW-2023a</strain>
        <tissue evidence="1">Whole specimen</tissue>
    </source>
</reference>
<dbReference type="Proteomes" id="UP001347796">
    <property type="component" value="Unassembled WGS sequence"/>
</dbReference>
<evidence type="ECO:0000313" key="2">
    <source>
        <dbReference type="Proteomes" id="UP001347796"/>
    </source>
</evidence>
<dbReference type="AlphaFoldDB" id="A0AAN8K088"/>
<keyword evidence="2" id="KW-1185">Reference proteome</keyword>
<sequence>MSDGEKTSIESLAVQVEEILTRLQCLKINHSAHAESSQVVNNTVKPFESEIDSNSAGLTADSSGLQSSYAEIKKSDQHVKIPKGTFNVERTGIK</sequence>
<comment type="caution">
    <text evidence="1">The sequence shown here is derived from an EMBL/GenBank/DDBJ whole genome shotgun (WGS) entry which is preliminary data.</text>
</comment>
<dbReference type="EMBL" id="JAZGQO010000006">
    <property type="protein sequence ID" value="KAK6186490.1"/>
    <property type="molecule type" value="Genomic_DNA"/>
</dbReference>
<protein>
    <submittedName>
        <fullName evidence="1">Uncharacterized protein</fullName>
    </submittedName>
</protein>
<gene>
    <name evidence="1" type="ORF">SNE40_008519</name>
</gene>
<name>A0AAN8K088_PATCE</name>